<evidence type="ECO:0000313" key="2">
    <source>
        <dbReference type="Proteomes" id="UP001218188"/>
    </source>
</evidence>
<protein>
    <submittedName>
        <fullName evidence="1">Uncharacterized protein</fullName>
    </submittedName>
</protein>
<dbReference type="Proteomes" id="UP001218188">
    <property type="component" value="Unassembled WGS sequence"/>
</dbReference>
<gene>
    <name evidence="1" type="ORF">C8F04DRAFT_1107036</name>
</gene>
<organism evidence="1 2">
    <name type="scientific">Mycena alexandri</name>
    <dbReference type="NCBI Taxonomy" id="1745969"/>
    <lineage>
        <taxon>Eukaryota</taxon>
        <taxon>Fungi</taxon>
        <taxon>Dikarya</taxon>
        <taxon>Basidiomycota</taxon>
        <taxon>Agaricomycotina</taxon>
        <taxon>Agaricomycetes</taxon>
        <taxon>Agaricomycetidae</taxon>
        <taxon>Agaricales</taxon>
        <taxon>Marasmiineae</taxon>
        <taxon>Mycenaceae</taxon>
        <taxon>Mycena</taxon>
    </lineage>
</organism>
<keyword evidence="2" id="KW-1185">Reference proteome</keyword>
<proteinExistence type="predicted"/>
<dbReference type="EMBL" id="JARJCM010000072">
    <property type="protein sequence ID" value="KAJ7032496.1"/>
    <property type="molecule type" value="Genomic_DNA"/>
</dbReference>
<evidence type="ECO:0000313" key="1">
    <source>
        <dbReference type="EMBL" id="KAJ7032496.1"/>
    </source>
</evidence>
<accession>A0AAD6X2J4</accession>
<comment type="caution">
    <text evidence="1">The sequence shown here is derived from an EMBL/GenBank/DDBJ whole genome shotgun (WGS) entry which is preliminary data.</text>
</comment>
<dbReference type="AlphaFoldDB" id="A0AAD6X2J4"/>
<reference evidence="1" key="1">
    <citation type="submission" date="2023-03" db="EMBL/GenBank/DDBJ databases">
        <title>Massive genome expansion in bonnet fungi (Mycena s.s.) driven by repeated elements and novel gene families across ecological guilds.</title>
        <authorList>
            <consortium name="Lawrence Berkeley National Laboratory"/>
            <person name="Harder C.B."/>
            <person name="Miyauchi S."/>
            <person name="Viragh M."/>
            <person name="Kuo A."/>
            <person name="Thoen E."/>
            <person name="Andreopoulos B."/>
            <person name="Lu D."/>
            <person name="Skrede I."/>
            <person name="Drula E."/>
            <person name="Henrissat B."/>
            <person name="Morin E."/>
            <person name="Kohler A."/>
            <person name="Barry K."/>
            <person name="LaButti K."/>
            <person name="Morin E."/>
            <person name="Salamov A."/>
            <person name="Lipzen A."/>
            <person name="Mereny Z."/>
            <person name="Hegedus B."/>
            <person name="Baldrian P."/>
            <person name="Stursova M."/>
            <person name="Weitz H."/>
            <person name="Taylor A."/>
            <person name="Grigoriev I.V."/>
            <person name="Nagy L.G."/>
            <person name="Martin F."/>
            <person name="Kauserud H."/>
        </authorList>
    </citation>
    <scope>NUCLEOTIDE SEQUENCE</scope>
    <source>
        <strain evidence="1">CBHHK200</strain>
    </source>
</reference>
<name>A0AAD6X2J4_9AGAR</name>
<sequence length="92" mass="10287">MPITATSTTLDITMFLSSFPAAHLLVSLPPTHFFHPPTRCSSTSHSHTSIPFSPSTLFQTAIAMEGRRTPRQVSSRVQKYLQKLRKFGLEVE</sequence>